<dbReference type="InterPro" id="IPR034122">
    <property type="entry name" value="Retropepsin-like_bacterial"/>
</dbReference>
<keyword evidence="2" id="KW-0378">Hydrolase</keyword>
<keyword evidence="1" id="KW-1133">Transmembrane helix</keyword>
<dbReference type="Pfam" id="PF13975">
    <property type="entry name" value="gag-asp_proteas"/>
    <property type="match status" value="1"/>
</dbReference>
<dbReference type="GO" id="GO:0004190">
    <property type="term" value="F:aspartic-type endopeptidase activity"/>
    <property type="evidence" value="ECO:0007669"/>
    <property type="project" value="InterPro"/>
</dbReference>
<dbReference type="RefSeq" id="WP_155044987.1">
    <property type="nucleotide sequence ID" value="NZ_WMIH01000011.1"/>
</dbReference>
<keyword evidence="3" id="KW-1185">Reference proteome</keyword>
<dbReference type="SUPFAM" id="SSF50630">
    <property type="entry name" value="Acid proteases"/>
    <property type="match status" value="1"/>
</dbReference>
<gene>
    <name evidence="2" type="ORF">GL284_12595</name>
</gene>
<evidence type="ECO:0000256" key="1">
    <source>
        <dbReference type="SAM" id="Phobius"/>
    </source>
</evidence>
<dbReference type="PROSITE" id="PS00141">
    <property type="entry name" value="ASP_PROTEASE"/>
    <property type="match status" value="1"/>
</dbReference>
<organism evidence="2 3">
    <name type="scientific">Paracoccus shanxieyensis</name>
    <dbReference type="NCBI Taxonomy" id="2675752"/>
    <lineage>
        <taxon>Bacteria</taxon>
        <taxon>Pseudomonadati</taxon>
        <taxon>Pseudomonadota</taxon>
        <taxon>Alphaproteobacteria</taxon>
        <taxon>Rhodobacterales</taxon>
        <taxon>Paracoccaceae</taxon>
        <taxon>Paracoccus</taxon>
    </lineage>
</organism>
<accession>A0A6L6J2W5</accession>
<sequence>MGEEFGRVAYLVLLLVAVGGYLVVELRTRPGKSMRFASAWAMIFLGAIAIAGMWGDIRNTISPQARVLEGGRVEVPLGQDGHYHLTADVNGTPLRFIVDTGASTIALGADDARRVGIDPASLGYLGQAQTANGTVPTATVMLDSVTIGDIHDEQVPALVLQSEIGVSLMGMSYLSRFARVSIESNRLILER</sequence>
<feature type="transmembrane region" description="Helical" evidence="1">
    <location>
        <begin position="6"/>
        <end position="24"/>
    </location>
</feature>
<dbReference type="EMBL" id="WMII01000011">
    <property type="protein sequence ID" value="MTH65104.1"/>
    <property type="molecule type" value="Genomic_DNA"/>
</dbReference>
<dbReference type="EC" id="3.4.23.-" evidence="2"/>
<protein>
    <submittedName>
        <fullName evidence="2">TIGR02281 family clan AA aspartic protease</fullName>
        <ecNumber evidence="2">3.4.23.-</ecNumber>
    </submittedName>
</protein>
<dbReference type="Proteomes" id="UP000478740">
    <property type="component" value="Unassembled WGS sequence"/>
</dbReference>
<name>A0A6L6J2W5_9RHOB</name>
<keyword evidence="1" id="KW-0812">Transmembrane</keyword>
<dbReference type="InterPro" id="IPR021109">
    <property type="entry name" value="Peptidase_aspartic_dom_sf"/>
</dbReference>
<dbReference type="AlphaFoldDB" id="A0A6L6J2W5"/>
<evidence type="ECO:0000313" key="2">
    <source>
        <dbReference type="EMBL" id="MTH65104.1"/>
    </source>
</evidence>
<dbReference type="GO" id="GO:0006508">
    <property type="term" value="P:proteolysis"/>
    <property type="evidence" value="ECO:0007669"/>
    <property type="project" value="UniProtKB-KW"/>
</dbReference>
<feature type="transmembrane region" description="Helical" evidence="1">
    <location>
        <begin position="36"/>
        <end position="55"/>
    </location>
</feature>
<dbReference type="InterPro" id="IPR001969">
    <property type="entry name" value="Aspartic_peptidase_AS"/>
</dbReference>
<dbReference type="NCBIfam" id="TIGR02281">
    <property type="entry name" value="clan_AA_DTGA"/>
    <property type="match status" value="1"/>
</dbReference>
<evidence type="ECO:0000313" key="3">
    <source>
        <dbReference type="Proteomes" id="UP000478740"/>
    </source>
</evidence>
<keyword evidence="2" id="KW-0645">Protease</keyword>
<proteinExistence type="predicted"/>
<reference evidence="2 3" key="1">
    <citation type="submission" date="2019-11" db="EMBL/GenBank/DDBJ databases">
        <authorList>
            <person name="Dong K."/>
        </authorList>
    </citation>
    <scope>NUCLEOTIDE SEQUENCE [LARGE SCALE GENOMIC DNA]</scope>
    <source>
        <strain evidence="2 3">DK608</strain>
    </source>
</reference>
<dbReference type="InterPro" id="IPR011969">
    <property type="entry name" value="Clan_AA_Asp_peptidase_C"/>
</dbReference>
<keyword evidence="1" id="KW-0472">Membrane</keyword>
<dbReference type="CDD" id="cd05483">
    <property type="entry name" value="retropepsin_like_bacteria"/>
    <property type="match status" value="1"/>
</dbReference>
<comment type="caution">
    <text evidence="2">The sequence shown here is derived from an EMBL/GenBank/DDBJ whole genome shotgun (WGS) entry which is preliminary data.</text>
</comment>
<dbReference type="Gene3D" id="2.40.70.10">
    <property type="entry name" value="Acid Proteases"/>
    <property type="match status" value="1"/>
</dbReference>